<name>A0A502CGJ5_9GAMM</name>
<evidence type="ECO:0000259" key="2">
    <source>
        <dbReference type="Pfam" id="PF13699"/>
    </source>
</evidence>
<organism evidence="3 4">
    <name type="scientific">Rhodanobacter glycinis</name>
    <dbReference type="NCBI Taxonomy" id="582702"/>
    <lineage>
        <taxon>Bacteria</taxon>
        <taxon>Pseudomonadati</taxon>
        <taxon>Pseudomonadota</taxon>
        <taxon>Gammaproteobacteria</taxon>
        <taxon>Lysobacterales</taxon>
        <taxon>Rhodanobacteraceae</taxon>
        <taxon>Rhodanobacter</taxon>
    </lineage>
</organism>
<sequence length="403" mass="43743">MVVPGHQMPIQAPLGIQRFSRQSDERGDAAPASVDHALADPGRPLEPVLRHGMEQRFGHDFSGVRVHSDQLAARSADDVHANAYTVGSHIVFGAGKFDPGNAKGTRLLAHELTHVVQQGGAGRLSLQRDEKKDKAKSSDAQQQPAPVTPDPATAYFHIVVRDAGLDLGGGVLVSDLAAAKTRLMQRRIDKPWTLVLAIHASENRLGAQAPPDWQKNAVFYDEAAIKSLFGGDSAFVGWRDQFGPNRVVLYGCQVTAAFEQTIADNLARGGKAPTASGLGEGCKPQATSVTFGVESRRVYDTLTDNDKQDVLAKAQAANDTWGYYGGPPVPRDQVLDYLFKGPKPGWWPKVEVIVKQGDQYVSANPPIPYWNRLSNSTFLRMCTKAVGNLREHTPQAPTMREGE</sequence>
<dbReference type="InterPro" id="IPR025295">
    <property type="entry name" value="eCIS_core_dom"/>
</dbReference>
<evidence type="ECO:0000256" key="1">
    <source>
        <dbReference type="SAM" id="MobiDB-lite"/>
    </source>
</evidence>
<evidence type="ECO:0000313" key="4">
    <source>
        <dbReference type="Proteomes" id="UP000319486"/>
    </source>
</evidence>
<dbReference type="Pfam" id="PF13699">
    <property type="entry name" value="eCIS_core"/>
    <property type="match status" value="1"/>
</dbReference>
<comment type="caution">
    <text evidence="3">The sequence shown here is derived from an EMBL/GenBank/DDBJ whole genome shotgun (WGS) entry which is preliminary data.</text>
</comment>
<reference evidence="3 4" key="1">
    <citation type="journal article" date="2019" name="Environ. Microbiol.">
        <title>Species interactions and distinct microbial communities in high Arctic permafrost affected cryosols are associated with the CH4 and CO2 gas fluxes.</title>
        <authorList>
            <person name="Altshuler I."/>
            <person name="Hamel J."/>
            <person name="Turney S."/>
            <person name="Magnuson E."/>
            <person name="Levesque R."/>
            <person name="Greer C."/>
            <person name="Whyte L.G."/>
        </authorList>
    </citation>
    <scope>NUCLEOTIDE SEQUENCE [LARGE SCALE GENOMIC DNA]</scope>
    <source>
        <strain evidence="3 4">S13Y</strain>
    </source>
</reference>
<dbReference type="AlphaFoldDB" id="A0A502CGJ5"/>
<dbReference type="OrthoDB" id="5959806at2"/>
<proteinExistence type="predicted"/>
<feature type="compositionally biased region" description="Basic and acidic residues" evidence="1">
    <location>
        <begin position="126"/>
        <end position="137"/>
    </location>
</feature>
<gene>
    <name evidence="3" type="ORF">EAH88_00390</name>
</gene>
<dbReference type="Proteomes" id="UP000319486">
    <property type="component" value="Unassembled WGS sequence"/>
</dbReference>
<evidence type="ECO:0000313" key="3">
    <source>
        <dbReference type="EMBL" id="TPG11842.1"/>
    </source>
</evidence>
<keyword evidence="4" id="KW-1185">Reference proteome</keyword>
<feature type="region of interest" description="Disordered" evidence="1">
    <location>
        <begin position="119"/>
        <end position="149"/>
    </location>
</feature>
<accession>A0A502CGJ5</accession>
<protein>
    <submittedName>
        <fullName evidence="3">DUF4157 domain-containing protein</fullName>
    </submittedName>
</protein>
<feature type="domain" description="eCIS core" evidence="2">
    <location>
        <begin position="44"/>
        <end position="121"/>
    </location>
</feature>
<dbReference type="EMBL" id="RCZO01000001">
    <property type="protein sequence ID" value="TPG11842.1"/>
    <property type="molecule type" value="Genomic_DNA"/>
</dbReference>
<feature type="region of interest" description="Disordered" evidence="1">
    <location>
        <begin position="21"/>
        <end position="45"/>
    </location>
</feature>